<dbReference type="EMBL" id="AP018042">
    <property type="protein sequence ID" value="BAX80768.1"/>
    <property type="molecule type" value="Genomic_DNA"/>
</dbReference>
<proteinExistence type="predicted"/>
<dbReference type="Proteomes" id="UP000218267">
    <property type="component" value="Chromosome"/>
</dbReference>
<dbReference type="KEGG" id="mbas:ALGA_2446"/>
<sequence>MAIIEKELYLHTPKKTTYEITYQLINKINSNVKNSYYMYVKEHKLLVECFCGEIEFKDVVELKKEIEDNLKEVVKFNILVDIQEDISTLSIEKLDKFIQFYQNLEFSSKIGRMAVVTSTPTQVVRTMLFIDALKENNTPIKVFSSVKSALDWLNTGIDLNRVKSILENFKTPVC</sequence>
<evidence type="ECO:0000313" key="1">
    <source>
        <dbReference type="EMBL" id="BAX80768.1"/>
    </source>
</evidence>
<dbReference type="InterPro" id="IPR036513">
    <property type="entry name" value="STAS_dom_sf"/>
</dbReference>
<accession>A0A1Y1CK28</accession>
<dbReference type="Gene3D" id="3.40.50.10600">
    <property type="entry name" value="SpoIIaa-like domains"/>
    <property type="match status" value="1"/>
</dbReference>
<dbReference type="InterPro" id="IPR038396">
    <property type="entry name" value="SpoIIAA-like_sf"/>
</dbReference>
<keyword evidence="2" id="KW-1185">Reference proteome</keyword>
<dbReference type="SUPFAM" id="SSF52091">
    <property type="entry name" value="SpoIIaa-like"/>
    <property type="match status" value="1"/>
</dbReference>
<reference evidence="2" key="2">
    <citation type="journal article" date="2020" name="Antonie Van Leeuwenhoek">
        <title>Labilibaculum antarcticum sp. nov., a novel facultative anaerobic, psychrotorelant bacterium isolated from marine sediment of Antarctica.</title>
        <authorList>
            <person name="Watanabe M."/>
            <person name="Kojima H."/>
            <person name="Fukui M."/>
        </authorList>
    </citation>
    <scope>NUCLEOTIDE SEQUENCE [LARGE SCALE GENOMIC DNA]</scope>
    <source>
        <strain evidence="2">SPP2</strain>
    </source>
</reference>
<dbReference type="InterPro" id="IPR021866">
    <property type="entry name" value="SpoIIAA-like"/>
</dbReference>
<evidence type="ECO:0008006" key="3">
    <source>
        <dbReference type="Google" id="ProtNLM"/>
    </source>
</evidence>
<dbReference type="Pfam" id="PF11964">
    <property type="entry name" value="SpoIIAA-like"/>
    <property type="match status" value="1"/>
</dbReference>
<reference evidence="1 2" key="1">
    <citation type="journal article" date="2018" name="Mar. Genomics">
        <title>Complete genome sequence of Marinifilaceae bacterium strain SPP2, isolated from the Antarctic marine sediment.</title>
        <authorList>
            <person name="Watanabe M."/>
            <person name="Kojima H."/>
            <person name="Fukui M."/>
        </authorList>
    </citation>
    <scope>NUCLEOTIDE SEQUENCE [LARGE SCALE GENOMIC DNA]</scope>
    <source>
        <strain evidence="1 2">SPP2</strain>
    </source>
</reference>
<protein>
    <recommendedName>
        <fullName evidence="3">STAS/SEC14 domain-containing protein</fullName>
    </recommendedName>
</protein>
<dbReference type="RefSeq" id="WP_096429610.1">
    <property type="nucleotide sequence ID" value="NZ_AP018042.1"/>
</dbReference>
<evidence type="ECO:0000313" key="2">
    <source>
        <dbReference type="Proteomes" id="UP000218267"/>
    </source>
</evidence>
<dbReference type="AlphaFoldDB" id="A0A1Y1CK28"/>
<gene>
    <name evidence="1" type="ORF">ALGA_2446</name>
</gene>
<dbReference type="OrthoDB" id="1119254at2"/>
<organism evidence="1 2">
    <name type="scientific">Labilibaculum antarcticum</name>
    <dbReference type="NCBI Taxonomy" id="1717717"/>
    <lineage>
        <taxon>Bacteria</taxon>
        <taxon>Pseudomonadati</taxon>
        <taxon>Bacteroidota</taxon>
        <taxon>Bacteroidia</taxon>
        <taxon>Marinilabiliales</taxon>
        <taxon>Marinifilaceae</taxon>
        <taxon>Labilibaculum</taxon>
    </lineage>
</organism>
<name>A0A1Y1CK28_9BACT</name>